<evidence type="ECO:0000313" key="3">
    <source>
        <dbReference type="Proteomes" id="UP001498398"/>
    </source>
</evidence>
<evidence type="ECO:0000256" key="1">
    <source>
        <dbReference type="SAM" id="Coils"/>
    </source>
</evidence>
<proteinExistence type="predicted"/>
<evidence type="ECO:0000313" key="2">
    <source>
        <dbReference type="EMBL" id="KAK7440402.1"/>
    </source>
</evidence>
<organism evidence="2 3">
    <name type="scientific">Marasmiellus scandens</name>
    <dbReference type="NCBI Taxonomy" id="2682957"/>
    <lineage>
        <taxon>Eukaryota</taxon>
        <taxon>Fungi</taxon>
        <taxon>Dikarya</taxon>
        <taxon>Basidiomycota</taxon>
        <taxon>Agaricomycotina</taxon>
        <taxon>Agaricomycetes</taxon>
        <taxon>Agaricomycetidae</taxon>
        <taxon>Agaricales</taxon>
        <taxon>Marasmiineae</taxon>
        <taxon>Omphalotaceae</taxon>
        <taxon>Marasmiellus</taxon>
    </lineage>
</organism>
<dbReference type="SUPFAM" id="SSF52047">
    <property type="entry name" value="RNI-like"/>
    <property type="match status" value="1"/>
</dbReference>
<comment type="caution">
    <text evidence="2">The sequence shown here is derived from an EMBL/GenBank/DDBJ whole genome shotgun (WGS) entry which is preliminary data.</text>
</comment>
<reference evidence="2 3" key="1">
    <citation type="submission" date="2024-01" db="EMBL/GenBank/DDBJ databases">
        <title>A draft genome for the cacao thread blight pathogen Marasmiellus scandens.</title>
        <authorList>
            <person name="Baruah I.K."/>
            <person name="Leung J."/>
            <person name="Bukari Y."/>
            <person name="Amoako-Attah I."/>
            <person name="Meinhardt L.W."/>
            <person name="Bailey B.A."/>
            <person name="Cohen S.P."/>
        </authorList>
    </citation>
    <scope>NUCLEOTIDE SEQUENCE [LARGE SCALE GENOMIC DNA]</scope>
    <source>
        <strain evidence="2 3">GH-19</strain>
    </source>
</reference>
<name>A0ABR1IUM2_9AGAR</name>
<keyword evidence="1" id="KW-0175">Coiled coil</keyword>
<dbReference type="Gene3D" id="3.80.10.10">
    <property type="entry name" value="Ribonuclease Inhibitor"/>
    <property type="match status" value="1"/>
</dbReference>
<dbReference type="Proteomes" id="UP001498398">
    <property type="component" value="Unassembled WGS sequence"/>
</dbReference>
<sequence>MPKVIQDDIATGTICLCIQCGHSFQLNPEIAHDDWDRFESELSRHNHEIDKLRETLAALEKGRDALLQMKSKPRTKVSPVSQLPAELLGEIFSWCAHLPERDEAELARTHRRQNKAMTVLTLPILSIAQTCSLWRQVSFSRPDFWTDIIIRLDTMYETFGALRSSSSEGKRLLGLLVKYLDYSKSLPLTIDLHAFGPLTPRNYNTLSSNRVNGNFFRTVCCILTMLSVQMFRWRQVIVALDWHLLRRYPELLQFSNSLGTPIKAENISQNVPLLESFTIILDEFDNSIMGGDWRLPLSVHLHSAVPRLRRLFIPHAPINEGISYFPWSQLTSLTVDSLQDNSCGLLKHCSQLENFRILHYACGDSFPNDHPYLLPMLTKLEICMSTDSGSSDPDVDNRLDLFAILTLPSLSTLIITVDALDPASLAAPRWNQGAFREMTDRASFTQTLKRLSLSNIIISCDDLQDLLSMTPSLTHFSYTSARPKENHPAPHLIGYIRDALPHLTHLELRLPDKLDDGILDSICSMLDGSKLESLALRAGGGFVSQLDSHAKLQSLATVIVSR</sequence>
<dbReference type="InterPro" id="IPR032675">
    <property type="entry name" value="LRR_dom_sf"/>
</dbReference>
<gene>
    <name evidence="2" type="ORF">VKT23_017039</name>
</gene>
<protein>
    <recommendedName>
        <fullName evidence="4">F-box domain-containing protein</fullName>
    </recommendedName>
</protein>
<accession>A0ABR1IUM2</accession>
<feature type="coiled-coil region" evidence="1">
    <location>
        <begin position="35"/>
        <end position="69"/>
    </location>
</feature>
<keyword evidence="3" id="KW-1185">Reference proteome</keyword>
<dbReference type="EMBL" id="JBANRG010000068">
    <property type="protein sequence ID" value="KAK7440402.1"/>
    <property type="molecule type" value="Genomic_DNA"/>
</dbReference>
<evidence type="ECO:0008006" key="4">
    <source>
        <dbReference type="Google" id="ProtNLM"/>
    </source>
</evidence>